<dbReference type="HAMAP" id="MF_01411">
    <property type="entry name" value="LPS_assembly_LptD"/>
    <property type="match status" value="1"/>
</dbReference>
<reference evidence="3 4" key="1">
    <citation type="submission" date="2018-05" db="EMBL/GenBank/DDBJ databases">
        <title>Genomic Encyclopedia of Type Strains, Phase IV (KMG-IV): sequencing the most valuable type-strain genomes for metagenomic binning, comparative biology and taxonomic classification.</title>
        <authorList>
            <person name="Goeker M."/>
        </authorList>
    </citation>
    <scope>NUCLEOTIDE SEQUENCE [LARGE SCALE GENOMIC DNA]</scope>
    <source>
        <strain evidence="3 4">DSM 6462</strain>
    </source>
</reference>
<comment type="similarity">
    <text evidence="1">Belongs to the LptD family.</text>
</comment>
<evidence type="ECO:0000259" key="2">
    <source>
        <dbReference type="Pfam" id="PF04453"/>
    </source>
</evidence>
<organism evidence="3 4">
    <name type="scientific">Chelatococcus asaccharovorans</name>
    <dbReference type="NCBI Taxonomy" id="28210"/>
    <lineage>
        <taxon>Bacteria</taxon>
        <taxon>Pseudomonadati</taxon>
        <taxon>Pseudomonadota</taxon>
        <taxon>Alphaproteobacteria</taxon>
        <taxon>Hyphomicrobiales</taxon>
        <taxon>Chelatococcaceae</taxon>
        <taxon>Chelatococcus</taxon>
    </lineage>
</organism>
<keyword evidence="1" id="KW-0732">Signal</keyword>
<dbReference type="PANTHER" id="PTHR30189">
    <property type="entry name" value="LPS-ASSEMBLY PROTEIN"/>
    <property type="match status" value="1"/>
</dbReference>
<comment type="function">
    <text evidence="1">Involved in the assembly of lipopolysaccharide (LPS) at the surface of the outer membrane.</text>
</comment>
<dbReference type="Gene3D" id="2.60.450.10">
    <property type="entry name" value="Lipopolysaccharide (LPS) transport protein A like domain"/>
    <property type="match status" value="1"/>
</dbReference>
<keyword evidence="1" id="KW-0998">Cell outer membrane</keyword>
<name>A0A2V3UAK9_9HYPH</name>
<dbReference type="GO" id="GO:0043165">
    <property type="term" value="P:Gram-negative-bacterium-type cell outer membrane assembly"/>
    <property type="evidence" value="ECO:0007669"/>
    <property type="project" value="UniProtKB-UniRule"/>
</dbReference>
<dbReference type="Proteomes" id="UP000248021">
    <property type="component" value="Unassembled WGS sequence"/>
</dbReference>
<proteinExistence type="inferred from homology"/>
<comment type="subunit">
    <text evidence="1">Component of the lipopolysaccharide transport and assembly complex.</text>
</comment>
<dbReference type="InterPro" id="IPR020889">
    <property type="entry name" value="LipoPS_assembly_LptD"/>
</dbReference>
<keyword evidence="4" id="KW-1185">Reference proteome</keyword>
<dbReference type="AlphaFoldDB" id="A0A2V3UAK9"/>
<dbReference type="GO" id="GO:1990351">
    <property type="term" value="C:transporter complex"/>
    <property type="evidence" value="ECO:0007669"/>
    <property type="project" value="TreeGrafter"/>
</dbReference>
<sequence>MPVRADWSVWTRRARLHLGKVGWILLSTVAAAALTLPSAARAQTVNERLASKSQPNKTDKLLVEAREIVYDNDKNTVAAVGDVHVYYQGRALQADRVVYDRNTSRVHAEGNARLTESDGTVATGDRFELTDDFKDGFIDTLRVETSDKTRFSAPRAERTSGETTVFQRGTYTACEACKKDPSRPPLWQVKAAKIIHNNSERMIYYEDATIEFYGIPLAYIPYFSTPDPTVRRKTGFLSPRYVYSSALGYGASAPFFWAIAPDYDLTLTPTILSRQGFLGQAEWRQRFETGSYNIRAAGIFQQDKAAFSEPPYGAANKDFRGSIESTGRFNINQQWAWGWDVALLSDKWFLENYKVRSESLTSTFFKESTSTVYLTGRSETGYFDMRGYYFRTLSYDDWQKQQPVVYPTLDYNKRIQAPWAIGGEIELDANVTHLSRSAAQYQAVPGIVNGVYPTGSTYETCTVFNSTQCLVRGIGGSYTRISTSATWQREFVDPLGQTWKPFAGIRVDGFAMNLKTTNYQNSEISNFLNPNDNLSARVMPTVGLEYRYPFVATTQGWGTHIVEPIAQIVVRPSETRIGKLPNEDSQSLVFDDTNIFEWNKFSGYDRVEGGVRANVGAKYSVTTETGGYGDVLIGQSYQIAGQNSYAGTDIAHTGMDSGLETNQSDYIARVHMAPNENFSFTGRGRFDEQTFALERLELQANAKVGPVTANAMYARYAAQPQLGYPYRREGLLTGATLQLSTNWSVNGSVLFDLDRYITERANYATVGVTNGSSNRWSVANMSIGARYQDECLTLGVTYLSSYKNDSTGTRSPDKTVMVTLELRTLGEIKFSQNLSSSSSTDGIAN</sequence>
<evidence type="ECO:0000256" key="1">
    <source>
        <dbReference type="HAMAP-Rule" id="MF_01411"/>
    </source>
</evidence>
<comment type="caution">
    <text evidence="3">The sequence shown here is derived from an EMBL/GenBank/DDBJ whole genome shotgun (WGS) entry which is preliminary data.</text>
</comment>
<dbReference type="InterPro" id="IPR007543">
    <property type="entry name" value="LptD_C"/>
</dbReference>
<dbReference type="EMBL" id="QJJK01000003">
    <property type="protein sequence ID" value="PXW61543.1"/>
    <property type="molecule type" value="Genomic_DNA"/>
</dbReference>
<gene>
    <name evidence="1" type="primary">lptD</name>
    <name evidence="3" type="ORF">C7450_10359</name>
</gene>
<evidence type="ECO:0000313" key="4">
    <source>
        <dbReference type="Proteomes" id="UP000248021"/>
    </source>
</evidence>
<comment type="caution">
    <text evidence="1">Lacks conserved residue(s) required for the propagation of feature annotation.</text>
</comment>
<dbReference type="OrthoDB" id="9760225at2"/>
<accession>A0A2V3UAK9</accession>
<evidence type="ECO:0000313" key="3">
    <source>
        <dbReference type="EMBL" id="PXW61543.1"/>
    </source>
</evidence>
<comment type="subcellular location">
    <subcellularLocation>
        <location evidence="1">Cell outer membrane</location>
    </subcellularLocation>
</comment>
<keyword evidence="1" id="KW-0472">Membrane</keyword>
<dbReference type="Pfam" id="PF04453">
    <property type="entry name" value="LptD"/>
    <property type="match status" value="1"/>
</dbReference>
<feature type="domain" description="LptD C-terminal" evidence="2">
    <location>
        <begin position="319"/>
        <end position="743"/>
    </location>
</feature>
<dbReference type="GO" id="GO:0009279">
    <property type="term" value="C:cell outer membrane"/>
    <property type="evidence" value="ECO:0007669"/>
    <property type="project" value="UniProtKB-SubCell"/>
</dbReference>
<dbReference type="PANTHER" id="PTHR30189:SF1">
    <property type="entry name" value="LPS-ASSEMBLY PROTEIN LPTD"/>
    <property type="match status" value="1"/>
</dbReference>
<protein>
    <recommendedName>
        <fullName evidence="1">LPS-assembly protein LptD</fullName>
    </recommendedName>
</protein>
<dbReference type="GO" id="GO:0015920">
    <property type="term" value="P:lipopolysaccharide transport"/>
    <property type="evidence" value="ECO:0007669"/>
    <property type="project" value="InterPro"/>
</dbReference>
<dbReference type="InterPro" id="IPR050218">
    <property type="entry name" value="LptD"/>
</dbReference>